<accession>A0A956M284</accession>
<proteinExistence type="predicted"/>
<evidence type="ECO:0000256" key="1">
    <source>
        <dbReference type="SAM" id="MobiDB-lite"/>
    </source>
</evidence>
<organism evidence="2 3">
    <name type="scientific">Eiseniibacteriota bacterium</name>
    <dbReference type="NCBI Taxonomy" id="2212470"/>
    <lineage>
        <taxon>Bacteria</taxon>
        <taxon>Candidatus Eiseniibacteriota</taxon>
    </lineage>
</organism>
<protein>
    <submittedName>
        <fullName evidence="2">Uncharacterized protein</fullName>
    </submittedName>
</protein>
<evidence type="ECO:0000313" key="3">
    <source>
        <dbReference type="Proteomes" id="UP000697710"/>
    </source>
</evidence>
<comment type="caution">
    <text evidence="2">The sequence shown here is derived from an EMBL/GenBank/DDBJ whole genome shotgun (WGS) entry which is preliminary data.</text>
</comment>
<gene>
    <name evidence="2" type="ORF">KC729_19555</name>
</gene>
<reference evidence="2" key="2">
    <citation type="journal article" date="2021" name="Microbiome">
        <title>Successional dynamics and alternative stable states in a saline activated sludge microbial community over 9 years.</title>
        <authorList>
            <person name="Wang Y."/>
            <person name="Ye J."/>
            <person name="Ju F."/>
            <person name="Liu L."/>
            <person name="Boyd J.A."/>
            <person name="Deng Y."/>
            <person name="Parks D.H."/>
            <person name="Jiang X."/>
            <person name="Yin X."/>
            <person name="Woodcroft B.J."/>
            <person name="Tyson G.W."/>
            <person name="Hugenholtz P."/>
            <person name="Polz M.F."/>
            <person name="Zhang T."/>
        </authorList>
    </citation>
    <scope>NUCLEOTIDE SEQUENCE</scope>
    <source>
        <strain evidence="2">HKST-UBA01</strain>
    </source>
</reference>
<dbReference type="Proteomes" id="UP000697710">
    <property type="component" value="Unassembled WGS sequence"/>
</dbReference>
<sequence>RGELAAGTDRPVYAPGQLVRVTLSGGTKPGWIRGILYDDEANELDRATGPTGTGDDGSAADSVGFPVTLSAPAPAEPGSHTWRAAYYGVFQLIDLTHDEEWTPVTVVVDASSYSWGRVKDRFRDEGFSGPVSPGPGR</sequence>
<reference evidence="2" key="1">
    <citation type="submission" date="2020-04" db="EMBL/GenBank/DDBJ databases">
        <authorList>
            <person name="Zhang T."/>
        </authorList>
    </citation>
    <scope>NUCLEOTIDE SEQUENCE</scope>
    <source>
        <strain evidence="2">HKST-UBA01</strain>
    </source>
</reference>
<feature type="region of interest" description="Disordered" evidence="1">
    <location>
        <begin position="43"/>
        <end position="79"/>
    </location>
</feature>
<evidence type="ECO:0000313" key="2">
    <source>
        <dbReference type="EMBL" id="MCA9729889.1"/>
    </source>
</evidence>
<feature type="non-terminal residue" evidence="2">
    <location>
        <position position="1"/>
    </location>
</feature>
<dbReference type="AlphaFoldDB" id="A0A956M284"/>
<name>A0A956M284_UNCEI</name>
<dbReference type="EMBL" id="JAGQHR010000885">
    <property type="protein sequence ID" value="MCA9729889.1"/>
    <property type="molecule type" value="Genomic_DNA"/>
</dbReference>